<comment type="caution">
    <text evidence="1">The sequence shown here is derived from an EMBL/GenBank/DDBJ whole genome shotgun (WGS) entry which is preliminary data.</text>
</comment>
<reference evidence="1 2" key="1">
    <citation type="submission" date="2015-12" db="EMBL/GenBank/DDBJ databases">
        <title>Draft genome sequence of Mesorhizobium sp. UFLA 01-765, a multitolerant efficient symbiont and plant-growth promoting strain isolated from Zn-mining soil using Leucaena leucocephala as a trap plant.</title>
        <authorList>
            <person name="Rangel W.M."/>
            <person name="Thijs S."/>
            <person name="Longatti S.M."/>
            <person name="Moreira F.M."/>
            <person name="Weyens N."/>
            <person name="Vangronsveld J."/>
            <person name="Van Hamme J.D."/>
            <person name="Bottos E.M."/>
            <person name="Rineau F."/>
        </authorList>
    </citation>
    <scope>NUCLEOTIDE SEQUENCE [LARGE SCALE GENOMIC DNA]</scope>
    <source>
        <strain evidence="1 2">UFLA 01-765</strain>
    </source>
</reference>
<organism evidence="1 2">
    <name type="scientific">Rhizobium loti</name>
    <name type="common">Mesorhizobium loti</name>
    <dbReference type="NCBI Taxonomy" id="381"/>
    <lineage>
        <taxon>Bacteria</taxon>
        <taxon>Pseudomonadati</taxon>
        <taxon>Pseudomonadota</taxon>
        <taxon>Alphaproteobacteria</taxon>
        <taxon>Hyphomicrobiales</taxon>
        <taxon>Phyllobacteriaceae</taxon>
        <taxon>Mesorhizobium</taxon>
    </lineage>
</organism>
<name>A0A117N1M8_RHILI</name>
<dbReference type="OrthoDB" id="8083938at2"/>
<dbReference type="Proteomes" id="UP000053176">
    <property type="component" value="Unassembled WGS sequence"/>
</dbReference>
<sequence length="142" mass="16623">MLPKIKVIAGAPNRTKSQGFSDLDSETMERSMKLPVLALAGAMLAPITAVQAAPMIAAPERDSLVQEAHVTCAYLTEDGYCVRTHKKRTYWKPKHHYRQIYRTYEPQQPDEYYWRYQRPRPIIRVIPNYPPQDEDNWDDWDD</sequence>
<evidence type="ECO:0000313" key="1">
    <source>
        <dbReference type="EMBL" id="KUM23840.1"/>
    </source>
</evidence>
<accession>A0A117N1M8</accession>
<proteinExistence type="predicted"/>
<protein>
    <submittedName>
        <fullName evidence="1">Uncharacterized protein</fullName>
    </submittedName>
</protein>
<dbReference type="AlphaFoldDB" id="A0A117N1M8"/>
<evidence type="ECO:0000313" key="2">
    <source>
        <dbReference type="Proteomes" id="UP000053176"/>
    </source>
</evidence>
<gene>
    <name evidence="1" type="ORF">AU467_08435</name>
</gene>
<dbReference type="EMBL" id="LPWA01000153">
    <property type="protein sequence ID" value="KUM23840.1"/>
    <property type="molecule type" value="Genomic_DNA"/>
</dbReference>